<dbReference type="Pfam" id="PF23865">
    <property type="entry name" value="DUF7223"/>
    <property type="match status" value="1"/>
</dbReference>
<feature type="region of interest" description="Disordered" evidence="1">
    <location>
        <begin position="553"/>
        <end position="572"/>
    </location>
</feature>
<dbReference type="Proteomes" id="UP001313282">
    <property type="component" value="Unassembled WGS sequence"/>
</dbReference>
<dbReference type="InterPro" id="IPR054293">
    <property type="entry name" value="DUF7029"/>
</dbReference>
<evidence type="ECO:0000259" key="3">
    <source>
        <dbReference type="Pfam" id="PF22974"/>
    </source>
</evidence>
<evidence type="ECO:0000313" key="5">
    <source>
        <dbReference type="EMBL" id="KAK6355930.1"/>
    </source>
</evidence>
<dbReference type="Pfam" id="PF22974">
    <property type="entry name" value="DUF7029"/>
    <property type="match status" value="1"/>
</dbReference>
<feature type="signal peptide" evidence="2">
    <location>
        <begin position="1"/>
        <end position="22"/>
    </location>
</feature>
<gene>
    <name evidence="5" type="ORF">TWF718_000308</name>
</gene>
<comment type="caution">
    <text evidence="5">The sequence shown here is derived from an EMBL/GenBank/DDBJ whole genome shotgun (WGS) entry which is preliminary data.</text>
</comment>
<organism evidence="5 6">
    <name type="scientific">Orbilia javanica</name>
    <dbReference type="NCBI Taxonomy" id="47235"/>
    <lineage>
        <taxon>Eukaryota</taxon>
        <taxon>Fungi</taxon>
        <taxon>Dikarya</taxon>
        <taxon>Ascomycota</taxon>
        <taxon>Pezizomycotina</taxon>
        <taxon>Orbiliomycetes</taxon>
        <taxon>Orbiliales</taxon>
        <taxon>Orbiliaceae</taxon>
        <taxon>Orbilia</taxon>
    </lineage>
</organism>
<keyword evidence="2" id="KW-0732">Signal</keyword>
<dbReference type="AlphaFoldDB" id="A0AAN8P0Z5"/>
<dbReference type="EMBL" id="JAVHNR010000001">
    <property type="protein sequence ID" value="KAK6355930.1"/>
    <property type="molecule type" value="Genomic_DNA"/>
</dbReference>
<protein>
    <submittedName>
        <fullName evidence="5">Uncharacterized protein</fullName>
    </submittedName>
</protein>
<evidence type="ECO:0000256" key="2">
    <source>
        <dbReference type="SAM" id="SignalP"/>
    </source>
</evidence>
<proteinExistence type="predicted"/>
<sequence>MVASTLLSTILSAGLFGLQVSAGPIASSRLLTNLQPIRDSDLSSGTFRLNEFQRRSVEDSMDDAIELLPIREDDLIPPHLRKRSDDLSRLDLKENVRMIYGGVVSKNQIYMANMTLHQPDDSHPLIMMEKFDGLLKDVYCGTQSITLDFQHKDAMDYAIKTWDWVNQDSDDYFFLIANHPGCGEETQRNPYRVGKVKYDEEKLRTVLTTESIEWNTLASDFDISLGSAALTKRVSKRELKSSDLTKRGFFDIFTNFDFSKSVYWDLTVGDKTTRKHMMSGPFQNYGKVDISCAGCRLSGGLQVTGYVKVVKFAVKELYIAAKPKDLRGTVGLEAYISAAIPPGLVKVDATLFSLGIPGLSIPKIFLLGPSLQYEVGASFGAAGFANFTVGATATIPNNAALYADLLDISKSDANGFEATTIDPFFSFNQIGLTASASAYSRPVVAFGVKVLDRIGVECALELSLPMLNANLKAGYNKEGFCPDDPKPDNKGITTGIKASSDANIELWFKAGKYSGIPSIIPLPSFNKRLWGAGWPIGDFCFPIALSNPGPVIPDEPTPNRPAGMIDAPAGSM</sequence>
<evidence type="ECO:0000313" key="6">
    <source>
        <dbReference type="Proteomes" id="UP001313282"/>
    </source>
</evidence>
<evidence type="ECO:0000256" key="1">
    <source>
        <dbReference type="SAM" id="MobiDB-lite"/>
    </source>
</evidence>
<dbReference type="InterPro" id="IPR055647">
    <property type="entry name" value="DUF7223"/>
</dbReference>
<name>A0AAN8P0Z5_9PEZI</name>
<keyword evidence="6" id="KW-1185">Reference proteome</keyword>
<reference evidence="5 6" key="1">
    <citation type="submission" date="2019-10" db="EMBL/GenBank/DDBJ databases">
        <authorList>
            <person name="Palmer J.M."/>
        </authorList>
    </citation>
    <scope>NUCLEOTIDE SEQUENCE [LARGE SCALE GENOMIC DNA]</scope>
    <source>
        <strain evidence="5 6">TWF718</strain>
    </source>
</reference>
<evidence type="ECO:0000259" key="4">
    <source>
        <dbReference type="Pfam" id="PF23865"/>
    </source>
</evidence>
<feature type="chain" id="PRO_5042834118" evidence="2">
    <location>
        <begin position="23"/>
        <end position="572"/>
    </location>
</feature>
<feature type="domain" description="DUF7029" evidence="3">
    <location>
        <begin position="119"/>
        <end position="222"/>
    </location>
</feature>
<accession>A0AAN8P0Z5</accession>
<feature type="domain" description="DUF7223" evidence="4">
    <location>
        <begin position="287"/>
        <end position="511"/>
    </location>
</feature>